<feature type="region of interest" description="Disordered" evidence="6">
    <location>
        <begin position="385"/>
        <end position="411"/>
    </location>
</feature>
<feature type="transmembrane region" description="Helical" evidence="7">
    <location>
        <begin position="70"/>
        <end position="88"/>
    </location>
</feature>
<dbReference type="GO" id="GO:0005886">
    <property type="term" value="C:plasma membrane"/>
    <property type="evidence" value="ECO:0007669"/>
    <property type="project" value="UniProtKB-SubCell"/>
</dbReference>
<feature type="transmembrane region" description="Helical" evidence="7">
    <location>
        <begin position="294"/>
        <end position="319"/>
    </location>
</feature>
<dbReference type="OrthoDB" id="9814237at2"/>
<dbReference type="GO" id="GO:0022857">
    <property type="term" value="F:transmembrane transporter activity"/>
    <property type="evidence" value="ECO:0007669"/>
    <property type="project" value="InterPro"/>
</dbReference>
<dbReference type="AlphaFoldDB" id="D3Q4E1"/>
<dbReference type="InterPro" id="IPR020846">
    <property type="entry name" value="MFS_dom"/>
</dbReference>
<name>D3Q4E1_STANL</name>
<keyword evidence="10" id="KW-1185">Reference proteome</keyword>
<feature type="compositionally biased region" description="Basic and acidic residues" evidence="6">
    <location>
        <begin position="401"/>
        <end position="411"/>
    </location>
</feature>
<proteinExistence type="predicted"/>
<evidence type="ECO:0000256" key="2">
    <source>
        <dbReference type="ARBA" id="ARBA00022475"/>
    </source>
</evidence>
<dbReference type="PANTHER" id="PTHR43124:SF3">
    <property type="entry name" value="CHLORAMPHENICOL EFFLUX PUMP RV0191"/>
    <property type="match status" value="1"/>
</dbReference>
<dbReference type="InterPro" id="IPR036259">
    <property type="entry name" value="MFS_trans_sf"/>
</dbReference>
<evidence type="ECO:0000256" key="1">
    <source>
        <dbReference type="ARBA" id="ARBA00004651"/>
    </source>
</evidence>
<evidence type="ECO:0000259" key="8">
    <source>
        <dbReference type="PROSITE" id="PS50850"/>
    </source>
</evidence>
<feature type="transmembrane region" description="Helical" evidence="7">
    <location>
        <begin position="158"/>
        <end position="178"/>
    </location>
</feature>
<dbReference type="NCBIfam" id="NF033135">
    <property type="entry name" value="cmx_cmrA"/>
    <property type="match status" value="1"/>
</dbReference>
<evidence type="ECO:0000256" key="3">
    <source>
        <dbReference type="ARBA" id="ARBA00022692"/>
    </source>
</evidence>
<dbReference type="eggNOG" id="COG2814">
    <property type="taxonomic scope" value="Bacteria"/>
</dbReference>
<dbReference type="Gene3D" id="1.20.1250.20">
    <property type="entry name" value="MFS general substrate transporter like domains"/>
    <property type="match status" value="1"/>
</dbReference>
<feature type="transmembrane region" description="Helical" evidence="7">
    <location>
        <begin position="331"/>
        <end position="351"/>
    </location>
</feature>
<keyword evidence="3 7" id="KW-0812">Transmembrane</keyword>
<dbReference type="RefSeq" id="WP_013015672.1">
    <property type="nucleotide sequence ID" value="NC_013947.1"/>
</dbReference>
<dbReference type="PANTHER" id="PTHR43124">
    <property type="entry name" value="PURINE EFFLUX PUMP PBUE"/>
    <property type="match status" value="1"/>
</dbReference>
<organism evidence="9 10">
    <name type="scientific">Stackebrandtia nassauensis (strain DSM 44728 / CIP 108903 / NRRL B-16338 / NBRC 102104 / LLR-40K-21)</name>
    <dbReference type="NCBI Taxonomy" id="446470"/>
    <lineage>
        <taxon>Bacteria</taxon>
        <taxon>Bacillati</taxon>
        <taxon>Actinomycetota</taxon>
        <taxon>Actinomycetes</taxon>
        <taxon>Glycomycetales</taxon>
        <taxon>Glycomycetaceae</taxon>
        <taxon>Stackebrandtia</taxon>
    </lineage>
</organism>
<feature type="transmembrane region" description="Helical" evidence="7">
    <location>
        <begin position="199"/>
        <end position="226"/>
    </location>
</feature>
<evidence type="ECO:0000256" key="6">
    <source>
        <dbReference type="SAM" id="MobiDB-lite"/>
    </source>
</evidence>
<evidence type="ECO:0000313" key="9">
    <source>
        <dbReference type="EMBL" id="ADD40101.1"/>
    </source>
</evidence>
<keyword evidence="5 7" id="KW-0472">Membrane</keyword>
<feature type="transmembrane region" description="Helical" evidence="7">
    <location>
        <begin position="357"/>
        <end position="375"/>
    </location>
</feature>
<feature type="transmembrane region" description="Helical" evidence="7">
    <location>
        <begin position="100"/>
        <end position="119"/>
    </location>
</feature>
<feature type="transmembrane region" description="Helical" evidence="7">
    <location>
        <begin position="269"/>
        <end position="288"/>
    </location>
</feature>
<dbReference type="PROSITE" id="PS50850">
    <property type="entry name" value="MFS"/>
    <property type="match status" value="1"/>
</dbReference>
<dbReference type="CDD" id="cd17324">
    <property type="entry name" value="MFS_NepI_like"/>
    <property type="match status" value="1"/>
</dbReference>
<dbReference type="Proteomes" id="UP000000844">
    <property type="component" value="Chromosome"/>
</dbReference>
<dbReference type="HOGENOM" id="CLU_001265_61_2_11"/>
<feature type="transmembrane region" description="Helical" evidence="7">
    <location>
        <begin position="238"/>
        <end position="257"/>
    </location>
</feature>
<feature type="transmembrane region" description="Helical" evidence="7">
    <location>
        <begin position="131"/>
        <end position="152"/>
    </location>
</feature>
<evidence type="ECO:0000313" key="10">
    <source>
        <dbReference type="Proteomes" id="UP000000844"/>
    </source>
</evidence>
<dbReference type="Pfam" id="PF07690">
    <property type="entry name" value="MFS_1"/>
    <property type="match status" value="1"/>
</dbReference>
<feature type="domain" description="Major facilitator superfamily (MFS) profile" evidence="8">
    <location>
        <begin position="4"/>
        <end position="381"/>
    </location>
</feature>
<feature type="transmembrane region" description="Helical" evidence="7">
    <location>
        <begin position="42"/>
        <end position="63"/>
    </location>
</feature>
<reference evidence="9 10" key="1">
    <citation type="journal article" date="2009" name="Stand. Genomic Sci.">
        <title>Complete genome sequence of Stackebrandtia nassauensis type strain (LLR-40K-21).</title>
        <authorList>
            <person name="Munk C."/>
            <person name="Lapidus A."/>
            <person name="Copeland A."/>
            <person name="Jando M."/>
            <person name="Mayilraj S."/>
            <person name="Glavina Del Rio T."/>
            <person name="Nolan M."/>
            <person name="Chen F."/>
            <person name="Lucas S."/>
            <person name="Tice H."/>
            <person name="Cheng J.F."/>
            <person name="Han C."/>
            <person name="Detter J.C."/>
            <person name="Bruce D."/>
            <person name="Goodwin L."/>
            <person name="Chain P."/>
            <person name="Pitluck S."/>
            <person name="Goker M."/>
            <person name="Ovchinikova G."/>
            <person name="Pati A."/>
            <person name="Ivanova N."/>
            <person name="Mavromatis K."/>
            <person name="Chen A."/>
            <person name="Palaniappan K."/>
            <person name="Land M."/>
            <person name="Hauser L."/>
            <person name="Chang Y.J."/>
            <person name="Jeffries C.D."/>
            <person name="Bristow J."/>
            <person name="Eisen J.A."/>
            <person name="Markowitz V."/>
            <person name="Hugenholtz P."/>
            <person name="Kyrpides N.C."/>
            <person name="Klenk H.P."/>
        </authorList>
    </citation>
    <scope>NUCLEOTIDE SEQUENCE [LARGE SCALE GENOMIC DNA]</scope>
    <source>
        <strain evidence="10">DSM 44728 / CIP 108903 / NRRL B-16338 / NBRC 102104 / LLR-40K-21</strain>
    </source>
</reference>
<dbReference type="KEGG" id="sna:Snas_0384"/>
<dbReference type="EMBL" id="CP001778">
    <property type="protein sequence ID" value="ADD40101.1"/>
    <property type="molecule type" value="Genomic_DNA"/>
</dbReference>
<dbReference type="InterPro" id="IPR011701">
    <property type="entry name" value="MFS"/>
</dbReference>
<protein>
    <submittedName>
        <fullName evidence="9">Major facilitator superfamily MFS_1</fullName>
    </submittedName>
</protein>
<dbReference type="STRING" id="446470.Snas_0384"/>
<dbReference type="SUPFAM" id="SSF103473">
    <property type="entry name" value="MFS general substrate transporter"/>
    <property type="match status" value="1"/>
</dbReference>
<sequence length="411" mass="42162">MPVAIYLLGAAIFAQGTSELILSGLLTDIASDLNITIPQAGLLTSGFAVGMAIGAPILAVLTLRWDRRKTLLALLAAFTAAHILGALAPTYELLLLTRFAGAFAYAGFWAVASVTAITMAGPQARGKAMSIVAGGLTIATVVGVPAGTVIGQHFGWRAAFWTVAALTALSALGVAKTVPSQKSTPEDRPRLRTELRTFAGGRIWIAYVATAMSSGAVMATFTYLGALLTGVTDIPTTWVPAVLVLFGLGSLLGITLGGRFADAHPFATLYTGFGGVIAAAVLLFTGATNPTLTLIASFLLAVSGFATNPAVNVLVFSLANNAPTLAGATNITAFNVGITLAPWASGLLIGAHLGLPTITWISATLATIGLTATLTSQSLHHRYDRPAKDTVTAHETQTDGTGDKPRLPAGI</sequence>
<evidence type="ECO:0000256" key="7">
    <source>
        <dbReference type="SAM" id="Phobius"/>
    </source>
</evidence>
<keyword evidence="4 7" id="KW-1133">Transmembrane helix</keyword>
<evidence type="ECO:0000256" key="4">
    <source>
        <dbReference type="ARBA" id="ARBA00022989"/>
    </source>
</evidence>
<gene>
    <name evidence="9" type="ordered locus">Snas_0384</name>
</gene>
<comment type="subcellular location">
    <subcellularLocation>
        <location evidence="1">Cell membrane</location>
        <topology evidence="1">Multi-pass membrane protein</topology>
    </subcellularLocation>
</comment>
<keyword evidence="2" id="KW-1003">Cell membrane</keyword>
<evidence type="ECO:0000256" key="5">
    <source>
        <dbReference type="ARBA" id="ARBA00023136"/>
    </source>
</evidence>
<accession>D3Q4E1</accession>
<dbReference type="InterPro" id="IPR050189">
    <property type="entry name" value="MFS_Efflux_Transporters"/>
</dbReference>